<reference evidence="12" key="1">
    <citation type="submission" date="2023-04" db="EMBL/GenBank/DDBJ databases">
        <title>Ambrosiozyma monospora NBRC 1965.</title>
        <authorList>
            <person name="Ichikawa N."/>
            <person name="Sato H."/>
            <person name="Tonouchi N."/>
        </authorList>
    </citation>
    <scope>NUCLEOTIDE SEQUENCE</scope>
    <source>
        <strain evidence="12">NBRC 1965</strain>
    </source>
</reference>
<dbReference type="AlphaFoldDB" id="A0A9W6YUP3"/>
<dbReference type="EMBL" id="BSXU01000792">
    <property type="protein sequence ID" value="GMG21777.1"/>
    <property type="molecule type" value="Genomic_DNA"/>
</dbReference>
<dbReference type="GO" id="GO:0000965">
    <property type="term" value="P:mitochondrial RNA 3'-end processing"/>
    <property type="evidence" value="ECO:0007669"/>
    <property type="project" value="TreeGrafter"/>
</dbReference>
<evidence type="ECO:0000256" key="6">
    <source>
        <dbReference type="ARBA" id="ARBA00022840"/>
    </source>
</evidence>
<evidence type="ECO:0000256" key="1">
    <source>
        <dbReference type="ARBA" id="ARBA00004173"/>
    </source>
</evidence>
<evidence type="ECO:0000313" key="13">
    <source>
        <dbReference type="Proteomes" id="UP001165063"/>
    </source>
</evidence>
<organism evidence="12 13">
    <name type="scientific">Ambrosiozyma monospora</name>
    <name type="common">Yeast</name>
    <name type="synonym">Endomycopsis monosporus</name>
    <dbReference type="NCBI Taxonomy" id="43982"/>
    <lineage>
        <taxon>Eukaryota</taxon>
        <taxon>Fungi</taxon>
        <taxon>Dikarya</taxon>
        <taxon>Ascomycota</taxon>
        <taxon>Saccharomycotina</taxon>
        <taxon>Pichiomycetes</taxon>
        <taxon>Pichiales</taxon>
        <taxon>Pichiaceae</taxon>
        <taxon>Ambrosiozyma</taxon>
    </lineage>
</organism>
<dbReference type="Pfam" id="PF22527">
    <property type="entry name" value="DEXQc_Suv3"/>
    <property type="match status" value="1"/>
</dbReference>
<evidence type="ECO:0000256" key="9">
    <source>
        <dbReference type="ARBA" id="ARBA00047984"/>
    </source>
</evidence>
<evidence type="ECO:0000256" key="3">
    <source>
        <dbReference type="ARBA" id="ARBA00022741"/>
    </source>
</evidence>
<proteinExistence type="predicted"/>
<dbReference type="Pfam" id="PF12513">
    <property type="entry name" value="SUV3_C"/>
    <property type="match status" value="1"/>
</dbReference>
<evidence type="ECO:0000256" key="2">
    <source>
        <dbReference type="ARBA" id="ARBA00012552"/>
    </source>
</evidence>
<dbReference type="EC" id="3.6.4.13" evidence="2"/>
<dbReference type="CDD" id="cd18805">
    <property type="entry name" value="SF2_C_suv3"/>
    <property type="match status" value="1"/>
</dbReference>
<comment type="caution">
    <text evidence="12">The sequence shown here is derived from an EMBL/GenBank/DDBJ whole genome shotgun (WGS) entry which is preliminary data.</text>
</comment>
<comment type="subcellular location">
    <subcellularLocation>
        <location evidence="1">Mitochondrion</location>
    </subcellularLocation>
</comment>
<dbReference type="PANTHER" id="PTHR12131">
    <property type="entry name" value="ATP-DEPENDENT RNA AND DNA HELICASE"/>
    <property type="match status" value="1"/>
</dbReference>
<dbReference type="GO" id="GO:0005524">
    <property type="term" value="F:ATP binding"/>
    <property type="evidence" value="ECO:0007669"/>
    <property type="project" value="UniProtKB-KW"/>
</dbReference>
<keyword evidence="4" id="KW-0378">Hydrolase</keyword>
<dbReference type="PROSITE" id="PS51194">
    <property type="entry name" value="HELICASE_CTER"/>
    <property type="match status" value="1"/>
</dbReference>
<dbReference type="Proteomes" id="UP001165063">
    <property type="component" value="Unassembled WGS sequence"/>
</dbReference>
<evidence type="ECO:0000256" key="7">
    <source>
        <dbReference type="ARBA" id="ARBA00022946"/>
    </source>
</evidence>
<dbReference type="InterPro" id="IPR014001">
    <property type="entry name" value="Helicase_ATP-bd"/>
</dbReference>
<dbReference type="GO" id="GO:0003724">
    <property type="term" value="F:RNA helicase activity"/>
    <property type="evidence" value="ECO:0007669"/>
    <property type="project" value="UniProtKB-EC"/>
</dbReference>
<keyword evidence="5" id="KW-0347">Helicase</keyword>
<dbReference type="SMART" id="SM00490">
    <property type="entry name" value="HELICc"/>
    <property type="match status" value="1"/>
</dbReference>
<dbReference type="SMART" id="SM00487">
    <property type="entry name" value="DEXDc"/>
    <property type="match status" value="1"/>
</dbReference>
<protein>
    <recommendedName>
        <fullName evidence="2">RNA helicase</fullName>
        <ecNumber evidence="2">3.6.4.13</ecNumber>
    </recommendedName>
</protein>
<dbReference type="PANTHER" id="PTHR12131:SF1">
    <property type="entry name" value="ATP-DEPENDENT RNA HELICASE SUPV3L1, MITOCHONDRIAL-RELATED"/>
    <property type="match status" value="1"/>
</dbReference>
<evidence type="ECO:0000256" key="8">
    <source>
        <dbReference type="ARBA" id="ARBA00023128"/>
    </source>
</evidence>
<evidence type="ECO:0000256" key="10">
    <source>
        <dbReference type="SAM" id="MobiDB-lite"/>
    </source>
</evidence>
<feature type="domain" description="Helicase C-terminal" evidence="11">
    <location>
        <begin position="296"/>
        <end position="471"/>
    </location>
</feature>
<dbReference type="GO" id="GO:0045025">
    <property type="term" value="C:mitochondrial degradosome"/>
    <property type="evidence" value="ECO:0007669"/>
    <property type="project" value="TreeGrafter"/>
</dbReference>
<evidence type="ECO:0000259" key="11">
    <source>
        <dbReference type="PROSITE" id="PS51194"/>
    </source>
</evidence>
<dbReference type="InterPro" id="IPR055206">
    <property type="entry name" value="DEXQc_SUV3"/>
</dbReference>
<keyword evidence="3" id="KW-0547">Nucleotide-binding</keyword>
<gene>
    <name evidence="12" type="ORF">Amon01_000224500</name>
</gene>
<name>A0A9W6YUP3_AMBMO</name>
<evidence type="ECO:0000313" key="12">
    <source>
        <dbReference type="EMBL" id="GMG21777.1"/>
    </source>
</evidence>
<dbReference type="FunFam" id="3.40.50.300:FF:000269">
    <property type="entry name" value="ATP-dependent RNA helicase SUPV3L1, mitochondrial"/>
    <property type="match status" value="1"/>
</dbReference>
<dbReference type="InterPro" id="IPR027417">
    <property type="entry name" value="P-loop_NTPase"/>
</dbReference>
<dbReference type="InterPro" id="IPR050699">
    <property type="entry name" value="RNA-DNA_Helicase"/>
</dbReference>
<dbReference type="CDD" id="cd17913">
    <property type="entry name" value="DEXQc_Suv3"/>
    <property type="match status" value="1"/>
</dbReference>
<dbReference type="InterPro" id="IPR044774">
    <property type="entry name" value="Suv3_DEXQc"/>
</dbReference>
<comment type="catalytic activity">
    <reaction evidence="9">
        <text>ATP + H2O = ADP + phosphate + H(+)</text>
        <dbReference type="Rhea" id="RHEA:13065"/>
        <dbReference type="ChEBI" id="CHEBI:15377"/>
        <dbReference type="ChEBI" id="CHEBI:15378"/>
        <dbReference type="ChEBI" id="CHEBI:30616"/>
        <dbReference type="ChEBI" id="CHEBI:43474"/>
        <dbReference type="ChEBI" id="CHEBI:456216"/>
        <dbReference type="EC" id="3.6.4.13"/>
    </reaction>
</comment>
<dbReference type="Gene3D" id="1.20.272.40">
    <property type="match status" value="1"/>
</dbReference>
<dbReference type="SUPFAM" id="SSF52540">
    <property type="entry name" value="P-loop containing nucleoside triphosphate hydrolases"/>
    <property type="match status" value="1"/>
</dbReference>
<evidence type="ECO:0000256" key="5">
    <source>
        <dbReference type="ARBA" id="ARBA00022806"/>
    </source>
</evidence>
<dbReference type="Gene3D" id="1.20.58.1080">
    <property type="match status" value="1"/>
</dbReference>
<accession>A0A9W6YUP3</accession>
<dbReference type="InterPro" id="IPR001650">
    <property type="entry name" value="Helicase_C-like"/>
</dbReference>
<keyword evidence="7" id="KW-0809">Transit peptide</keyword>
<dbReference type="OrthoDB" id="6692397at2759"/>
<dbReference type="FunFam" id="3.40.50.300:FF:000957">
    <property type="entry name" value="ATP-dependent RNA helicase SUV3L, mitochondrial"/>
    <property type="match status" value="1"/>
</dbReference>
<feature type="region of interest" description="Disordered" evidence="10">
    <location>
        <begin position="702"/>
        <end position="721"/>
    </location>
</feature>
<dbReference type="Gene3D" id="3.40.50.300">
    <property type="entry name" value="P-loop containing nucleotide triphosphate hydrolases"/>
    <property type="match status" value="2"/>
</dbReference>
<keyword evidence="13" id="KW-1185">Reference proteome</keyword>
<evidence type="ECO:0000256" key="4">
    <source>
        <dbReference type="ARBA" id="ARBA00022801"/>
    </source>
</evidence>
<keyword evidence="8" id="KW-0496">Mitochondrion</keyword>
<dbReference type="GO" id="GO:0016787">
    <property type="term" value="F:hydrolase activity"/>
    <property type="evidence" value="ECO:0007669"/>
    <property type="project" value="UniProtKB-KW"/>
</dbReference>
<sequence>MPPFLQAFRFTFDLLNKNIQEDFYLKATRHFNDSISQIKTNVVDNGKVVKLNKDEILKGFQTPTESITPSLIDILIHNQNDLAKLPIKISDKTTLEDVTNQIVEKLVYYRMKPHCLQHSYNDASNIQNFNNNLTFNIMDIDNPYEWFPKARRLKRKFIMHVGPTNSGKTYNALKKLEVSSKGYYAGPLRLLAREVYDKFQNKGIRCNLVTGEEVIADVDEFGNKAGLTSGTIEMISMNDHYDVVVVDEIQMLGDEFRGSAWTNTILGVNANEIHLCGEAAAVPLVEKLVASTGDDLVINEYTRLGKLVVDDEPVGMGDFQKGDCLVCFSKNSILNMKKQIEERTNLKCATIYGALPPETRAQEAQRFNDGYYDVVIASDAIGMGLNLKINRVIFTTTEKYNGKEMVPLTDSNIKQIGGRAGRYGVGESIGHITAIGSDELENVKLGIEAPVKFLDKAVLFPPDSLWVRYYSMFAKNTQLSTMYHKFESDVEKLYKRTNSMKRDFEIQRLADRTLFANFIDKNKLSKNFLIVDQLRVASGPTNLKRGDKLLPIDILTENIFKQFMLTIAYRNISSLFDFKSIPFYLIGELQNTADLSGKVVSLNGPNGVPQDPVPSAMKNEVVGKIIQNERNKYMPKRRYVKRLDPVEERLRQLEQFHKMIGIYLWLSYRFPQNFVDIESTIKLKELVEYRITQMLGNLKKSDNAGNKLRSYSRKQEQQQQF</sequence>
<dbReference type="Pfam" id="PF00271">
    <property type="entry name" value="Helicase_C"/>
    <property type="match status" value="1"/>
</dbReference>
<keyword evidence="6" id="KW-0067">ATP-binding</keyword>
<dbReference type="InterPro" id="IPR022192">
    <property type="entry name" value="SUV3_C"/>
</dbReference>